<dbReference type="Pfam" id="PF13923">
    <property type="entry name" value="zf-C3HC4_2"/>
    <property type="match status" value="1"/>
</dbReference>
<dbReference type="SUPFAM" id="SSF52540">
    <property type="entry name" value="P-loop containing nucleoside triphosphate hydrolases"/>
    <property type="match status" value="1"/>
</dbReference>
<dbReference type="GO" id="GO:0016567">
    <property type="term" value="P:protein ubiquitination"/>
    <property type="evidence" value="ECO:0007669"/>
    <property type="project" value="InterPro"/>
</dbReference>
<dbReference type="SMART" id="SM00176">
    <property type="entry name" value="RAN"/>
    <property type="match status" value="1"/>
</dbReference>
<dbReference type="GO" id="GO:0031902">
    <property type="term" value="C:late endosome membrane"/>
    <property type="evidence" value="ECO:0007669"/>
    <property type="project" value="UniProtKB-SubCell"/>
</dbReference>
<dbReference type="GO" id="GO:0003924">
    <property type="term" value="F:GTPase activity"/>
    <property type="evidence" value="ECO:0007669"/>
    <property type="project" value="InterPro"/>
</dbReference>
<dbReference type="SMART" id="SM00173">
    <property type="entry name" value="RAS"/>
    <property type="match status" value="1"/>
</dbReference>
<dbReference type="Gene3D" id="3.40.50.300">
    <property type="entry name" value="P-loop containing nucleotide triphosphate hydrolases"/>
    <property type="match status" value="1"/>
</dbReference>
<dbReference type="GO" id="GO:0005525">
    <property type="term" value="F:GTP binding"/>
    <property type="evidence" value="ECO:0007669"/>
    <property type="project" value="UniProtKB-KW"/>
</dbReference>
<dbReference type="PRINTS" id="PR00449">
    <property type="entry name" value="RASTRNSFRMNG"/>
</dbReference>
<comment type="caution">
    <text evidence="13">The sequence shown here is derived from an EMBL/GenBank/DDBJ whole genome shotgun (WGS) entry which is preliminary data.</text>
</comment>
<dbReference type="GO" id="GO:0008333">
    <property type="term" value="P:endosome to lysosome transport"/>
    <property type="evidence" value="ECO:0007669"/>
    <property type="project" value="TreeGrafter"/>
</dbReference>
<reference evidence="13" key="1">
    <citation type="submission" date="2023-07" db="EMBL/GenBank/DDBJ databases">
        <title>Chromosome-level genome assembly of Artemia franciscana.</title>
        <authorList>
            <person name="Jo E."/>
        </authorList>
    </citation>
    <scope>NUCLEOTIDE SEQUENCE</scope>
    <source>
        <tissue evidence="13">Whole body</tissue>
    </source>
</reference>
<dbReference type="FunFam" id="3.40.50.300:FF:000086">
    <property type="entry name" value="Ras-related small GTPase"/>
    <property type="match status" value="1"/>
</dbReference>
<dbReference type="GO" id="GO:0005764">
    <property type="term" value="C:lysosome"/>
    <property type="evidence" value="ECO:0007669"/>
    <property type="project" value="TreeGrafter"/>
</dbReference>
<evidence type="ECO:0000313" key="14">
    <source>
        <dbReference type="Proteomes" id="UP001187531"/>
    </source>
</evidence>
<dbReference type="PROSITE" id="PS51419">
    <property type="entry name" value="RAB"/>
    <property type="match status" value="1"/>
</dbReference>
<dbReference type="PROSITE" id="PS51420">
    <property type="entry name" value="RHO"/>
    <property type="match status" value="1"/>
</dbReference>
<dbReference type="PANTHER" id="PTHR47981:SF20">
    <property type="entry name" value="RAS-RELATED PROTEIN RAB-7A"/>
    <property type="match status" value="1"/>
</dbReference>
<keyword evidence="3" id="KW-0479">Metal-binding</keyword>
<dbReference type="InterPro" id="IPR027417">
    <property type="entry name" value="P-loop_NTPase"/>
</dbReference>
<evidence type="ECO:0000313" key="13">
    <source>
        <dbReference type="EMBL" id="KAK2706143.1"/>
    </source>
</evidence>
<evidence type="ECO:0000256" key="8">
    <source>
        <dbReference type="ARBA" id="ARBA00023288"/>
    </source>
</evidence>
<dbReference type="SUPFAM" id="SSF49599">
    <property type="entry name" value="TRAF domain-like"/>
    <property type="match status" value="1"/>
</dbReference>
<organism evidence="13 14">
    <name type="scientific">Artemia franciscana</name>
    <name type="common">Brine shrimp</name>
    <name type="synonym">Artemia sanfranciscana</name>
    <dbReference type="NCBI Taxonomy" id="6661"/>
    <lineage>
        <taxon>Eukaryota</taxon>
        <taxon>Metazoa</taxon>
        <taxon>Ecdysozoa</taxon>
        <taxon>Arthropoda</taxon>
        <taxon>Crustacea</taxon>
        <taxon>Branchiopoda</taxon>
        <taxon>Anostraca</taxon>
        <taxon>Artemiidae</taxon>
        <taxon>Artemia</taxon>
    </lineage>
</organism>
<dbReference type="Pfam" id="PF00071">
    <property type="entry name" value="Ras"/>
    <property type="match status" value="1"/>
</dbReference>
<evidence type="ECO:0000256" key="2">
    <source>
        <dbReference type="ARBA" id="ARBA00006270"/>
    </source>
</evidence>
<keyword evidence="14" id="KW-1185">Reference proteome</keyword>
<dbReference type="InterPro" id="IPR003613">
    <property type="entry name" value="Ubox_domain"/>
</dbReference>
<evidence type="ECO:0000256" key="11">
    <source>
        <dbReference type="SAM" id="MobiDB-lite"/>
    </source>
</evidence>
<keyword evidence="5 10" id="KW-0863">Zinc-finger</keyword>
<evidence type="ECO:0000256" key="1">
    <source>
        <dbReference type="ARBA" id="ARBA00004414"/>
    </source>
</evidence>
<evidence type="ECO:0000256" key="7">
    <source>
        <dbReference type="ARBA" id="ARBA00023134"/>
    </source>
</evidence>
<dbReference type="NCBIfam" id="TIGR00231">
    <property type="entry name" value="small_GTP"/>
    <property type="match status" value="1"/>
</dbReference>
<feature type="region of interest" description="Disordered" evidence="11">
    <location>
        <begin position="465"/>
        <end position="489"/>
    </location>
</feature>
<dbReference type="GO" id="GO:0045335">
    <property type="term" value="C:phagocytic vesicle"/>
    <property type="evidence" value="ECO:0007669"/>
    <property type="project" value="TreeGrafter"/>
</dbReference>
<evidence type="ECO:0000259" key="12">
    <source>
        <dbReference type="PROSITE" id="PS50089"/>
    </source>
</evidence>
<dbReference type="InterPro" id="IPR001806">
    <property type="entry name" value="Small_GTPase"/>
</dbReference>
<dbReference type="Proteomes" id="UP001187531">
    <property type="component" value="Unassembled WGS sequence"/>
</dbReference>
<comment type="subcellular location">
    <subcellularLocation>
        <location evidence="1">Late endosome membrane</location>
    </subcellularLocation>
</comment>
<dbReference type="AlphaFoldDB" id="A0AA88HC40"/>
<dbReference type="SMART" id="SM00175">
    <property type="entry name" value="RAB"/>
    <property type="match status" value="1"/>
</dbReference>
<feature type="domain" description="RING-type" evidence="12">
    <location>
        <begin position="18"/>
        <end position="57"/>
    </location>
</feature>
<gene>
    <name evidence="13" type="ORF">QYM36_016241</name>
</gene>
<evidence type="ECO:0000256" key="10">
    <source>
        <dbReference type="PROSITE-ProRule" id="PRU00175"/>
    </source>
</evidence>
<dbReference type="SMART" id="SM00174">
    <property type="entry name" value="RHO"/>
    <property type="match status" value="1"/>
</dbReference>
<dbReference type="InterPro" id="IPR001841">
    <property type="entry name" value="Znf_RING"/>
</dbReference>
<evidence type="ECO:0000256" key="6">
    <source>
        <dbReference type="ARBA" id="ARBA00022833"/>
    </source>
</evidence>
<keyword evidence="9" id="KW-0636">Prenylation</keyword>
<dbReference type="SMART" id="SM00504">
    <property type="entry name" value="Ubox"/>
    <property type="match status" value="1"/>
</dbReference>
<dbReference type="SUPFAM" id="SSF57850">
    <property type="entry name" value="RING/U-box"/>
    <property type="match status" value="1"/>
</dbReference>
<dbReference type="Gene3D" id="3.30.40.10">
    <property type="entry name" value="Zinc/RING finger domain, C3HC4 (zinc finger)"/>
    <property type="match status" value="2"/>
</dbReference>
<name>A0AA88HC40_ARTSF</name>
<dbReference type="SMART" id="SM00184">
    <property type="entry name" value="RING"/>
    <property type="match status" value="1"/>
</dbReference>
<dbReference type="EMBL" id="JAVRJZ010000020">
    <property type="protein sequence ID" value="KAK2706143.1"/>
    <property type="molecule type" value="Genomic_DNA"/>
</dbReference>
<dbReference type="InterPro" id="IPR005225">
    <property type="entry name" value="Small_GTP-bd"/>
</dbReference>
<evidence type="ECO:0000256" key="9">
    <source>
        <dbReference type="ARBA" id="ARBA00023289"/>
    </source>
</evidence>
<dbReference type="InterPro" id="IPR017907">
    <property type="entry name" value="Znf_RING_CS"/>
</dbReference>
<dbReference type="GO" id="GO:0004842">
    <property type="term" value="F:ubiquitin-protein transferase activity"/>
    <property type="evidence" value="ECO:0007669"/>
    <property type="project" value="InterPro"/>
</dbReference>
<keyword evidence="4" id="KW-0547">Nucleotide-binding</keyword>
<evidence type="ECO:0000256" key="4">
    <source>
        <dbReference type="ARBA" id="ARBA00022741"/>
    </source>
</evidence>
<dbReference type="CDD" id="cd01862">
    <property type="entry name" value="Rab7"/>
    <property type="match status" value="1"/>
</dbReference>
<evidence type="ECO:0000256" key="3">
    <source>
        <dbReference type="ARBA" id="ARBA00022723"/>
    </source>
</evidence>
<proteinExistence type="inferred from homology"/>
<dbReference type="GO" id="GO:0008270">
    <property type="term" value="F:zinc ion binding"/>
    <property type="evidence" value="ECO:0007669"/>
    <property type="project" value="UniProtKB-KW"/>
</dbReference>
<dbReference type="PANTHER" id="PTHR47981">
    <property type="entry name" value="RAB FAMILY"/>
    <property type="match status" value="1"/>
</dbReference>
<dbReference type="PROSITE" id="PS51421">
    <property type="entry name" value="RAS"/>
    <property type="match status" value="1"/>
</dbReference>
<keyword evidence="7" id="KW-0342">GTP-binding</keyword>
<comment type="similarity">
    <text evidence="2">Belongs to the small GTPase superfamily. Rab family.</text>
</comment>
<evidence type="ECO:0000256" key="5">
    <source>
        <dbReference type="ARBA" id="ARBA00022771"/>
    </source>
</evidence>
<accession>A0AA88HC40</accession>
<dbReference type="PROSITE" id="PS00518">
    <property type="entry name" value="ZF_RING_1"/>
    <property type="match status" value="1"/>
</dbReference>
<dbReference type="InterPro" id="IPR013083">
    <property type="entry name" value="Znf_RING/FYVE/PHD"/>
</dbReference>
<dbReference type="PROSITE" id="PS50089">
    <property type="entry name" value="ZF_RING_2"/>
    <property type="match status" value="1"/>
</dbReference>
<dbReference type="GO" id="GO:0090385">
    <property type="term" value="P:phagosome-lysosome fusion"/>
    <property type="evidence" value="ECO:0007669"/>
    <property type="project" value="TreeGrafter"/>
</dbReference>
<keyword evidence="8" id="KW-0449">Lipoprotein</keyword>
<sequence length="489" mass="55188">MGINIDRFVGDVDSNFICSICNDVLEDPLQAPKCEHSFCKLCILTWLNTNHSCPLDRKKLTVVDLRPVSRILRSLLLRLTLTCNNQIHGCPAILVLEQLENHLLECSFDPKRLVSCNSGCGITICFGELANHNCVQSLRLEMKETSEILFGLVDVETENKNKMSEIESKLAESAQSLKFEMWKMSKDQRVMATKLKKVEKANEENMSKILGTNTNLVKELERVKKANEDKILMIESKYELLWAEMAKNQISMSNLLHVESSTMKQSHCQPHMLDGRSGVLNDKSRKKILLKVIILGDSGVGKTSLMNQYVLKKFSNEYKATIGTGIAPKEVMVDDNLVTLQIWDTAGQERFRSLGVAFYRAADCCVLVFDVTSASSFKSLDSWRDEFLMQISPRDPDNFPFVVLGNKVDVENRAVSTNRAQQWCQEKNNIPFFETSAKEAINVEQAFQTIARNLLAQEAQEDPYNEFPDTMRVGSQEPGDSARQASCSC</sequence>
<keyword evidence="6" id="KW-0862">Zinc</keyword>
<protein>
    <recommendedName>
        <fullName evidence="12">RING-type domain-containing protein</fullName>
    </recommendedName>
</protein>